<dbReference type="PANTHER" id="PTHR46211">
    <property type="entry name" value="GLYCEROPHOSPHORYL DIESTER PHOSPHODIESTERASE"/>
    <property type="match status" value="1"/>
</dbReference>
<reference evidence="3 4" key="1">
    <citation type="submission" date="2019-06" db="EMBL/GenBank/DDBJ databases">
        <title>Sequencing the genomes of 1000 actinobacteria strains.</title>
        <authorList>
            <person name="Klenk H.-P."/>
        </authorList>
    </citation>
    <scope>NUCLEOTIDE SEQUENCE [LARGE SCALE GENOMIC DNA]</scope>
    <source>
        <strain evidence="3 4">DSM 45301</strain>
    </source>
</reference>
<dbReference type="EMBL" id="VFPA01000001">
    <property type="protein sequence ID" value="TQM14225.1"/>
    <property type="molecule type" value="Genomic_DNA"/>
</dbReference>
<evidence type="ECO:0000259" key="2">
    <source>
        <dbReference type="PROSITE" id="PS51704"/>
    </source>
</evidence>
<proteinExistence type="predicted"/>
<dbReference type="SUPFAM" id="SSF51695">
    <property type="entry name" value="PLC-like phosphodiesterases"/>
    <property type="match status" value="1"/>
</dbReference>
<accession>A0A543DY13</accession>
<dbReference type="InterPro" id="IPR030395">
    <property type="entry name" value="GP_PDE_dom"/>
</dbReference>
<dbReference type="GO" id="GO:0008081">
    <property type="term" value="F:phosphoric diester hydrolase activity"/>
    <property type="evidence" value="ECO:0007669"/>
    <property type="project" value="InterPro"/>
</dbReference>
<dbReference type="Proteomes" id="UP000315677">
    <property type="component" value="Unassembled WGS sequence"/>
</dbReference>
<evidence type="ECO:0000313" key="3">
    <source>
        <dbReference type="EMBL" id="TQM14225.1"/>
    </source>
</evidence>
<dbReference type="GO" id="GO:0006629">
    <property type="term" value="P:lipid metabolic process"/>
    <property type="evidence" value="ECO:0007669"/>
    <property type="project" value="InterPro"/>
</dbReference>
<dbReference type="AlphaFoldDB" id="A0A543DY13"/>
<evidence type="ECO:0000313" key="4">
    <source>
        <dbReference type="Proteomes" id="UP000315677"/>
    </source>
</evidence>
<dbReference type="PANTHER" id="PTHR46211:SF1">
    <property type="entry name" value="GLYCEROPHOSPHODIESTER PHOSPHODIESTERASE, CYTOPLASMIC"/>
    <property type="match status" value="1"/>
</dbReference>
<keyword evidence="4" id="KW-1185">Reference proteome</keyword>
<sequence length="282" mass="29226">MPAISSPRSGGTQPSDLLPEALRPQPGRIRTIAHRGDSASAPENTIEAFAAAVAAGSDLIEIDLRLTADGDAAVIHDASALRTTGIDAPVAELTAAALGAADAGSWFGSEFAGARVPMFGAVAEWGAAHPDVGWLIELKGRWTAAQLAGPVAAIRRHGLAGRTILQGFEPETVAAARNAAPDLPRSLLVLRREDPEALLGRLRALDVAGCNPIGQLPSQVPGLAARLREAGYSVYPWTLDEPDEWGAAGASGVDGVITNRPGPFRSWHGRRWSPAGAEALAS</sequence>
<evidence type="ECO:0000256" key="1">
    <source>
        <dbReference type="SAM" id="MobiDB-lite"/>
    </source>
</evidence>
<comment type="caution">
    <text evidence="3">The sequence shown here is derived from an EMBL/GenBank/DDBJ whole genome shotgun (WGS) entry which is preliminary data.</text>
</comment>
<feature type="compositionally biased region" description="Polar residues" evidence="1">
    <location>
        <begin position="1"/>
        <end position="15"/>
    </location>
</feature>
<dbReference type="InterPro" id="IPR017946">
    <property type="entry name" value="PLC-like_Pdiesterase_TIM-brl"/>
</dbReference>
<dbReference type="RefSeq" id="WP_142048497.1">
    <property type="nucleotide sequence ID" value="NZ_VFPA01000001.1"/>
</dbReference>
<protein>
    <submittedName>
        <fullName evidence="3">Glycerophosphoryl diester phosphodiesterase</fullName>
    </submittedName>
</protein>
<dbReference type="Pfam" id="PF03009">
    <property type="entry name" value="GDPD"/>
    <property type="match status" value="1"/>
</dbReference>
<organism evidence="3 4">
    <name type="scientific">Pseudonocardia kunmingensis</name>
    <dbReference type="NCBI Taxonomy" id="630975"/>
    <lineage>
        <taxon>Bacteria</taxon>
        <taxon>Bacillati</taxon>
        <taxon>Actinomycetota</taxon>
        <taxon>Actinomycetes</taxon>
        <taxon>Pseudonocardiales</taxon>
        <taxon>Pseudonocardiaceae</taxon>
        <taxon>Pseudonocardia</taxon>
    </lineage>
</organism>
<feature type="region of interest" description="Disordered" evidence="1">
    <location>
        <begin position="1"/>
        <end position="24"/>
    </location>
</feature>
<dbReference type="PROSITE" id="PS51704">
    <property type="entry name" value="GP_PDE"/>
    <property type="match status" value="1"/>
</dbReference>
<gene>
    <name evidence="3" type="ORF">FB558_0985</name>
</gene>
<dbReference type="OrthoDB" id="384721at2"/>
<feature type="domain" description="GP-PDE" evidence="2">
    <location>
        <begin position="29"/>
        <end position="268"/>
    </location>
</feature>
<dbReference type="Gene3D" id="3.20.20.190">
    <property type="entry name" value="Phosphatidylinositol (PI) phosphodiesterase"/>
    <property type="match status" value="1"/>
</dbReference>
<name>A0A543DY13_9PSEU</name>
<dbReference type="CDD" id="cd08556">
    <property type="entry name" value="GDPD"/>
    <property type="match status" value="1"/>
</dbReference>